<dbReference type="EMBL" id="BK032639">
    <property type="protein sequence ID" value="DAF52594.1"/>
    <property type="molecule type" value="Genomic_DNA"/>
</dbReference>
<accession>A0A8S5SPU5</accession>
<evidence type="ECO:0000313" key="1">
    <source>
        <dbReference type="EMBL" id="DAF52594.1"/>
    </source>
</evidence>
<sequence length="64" mass="7436">MALISILCVALFQPFVLLFVSYRTVRSNFLIHTFFCFIVERSSPPGCCFCNGPFPFYSPELYVW</sequence>
<name>A0A8S5SPU5_9CAUD</name>
<organism evidence="1">
    <name type="scientific">Siphoviridae sp. ctAjZ17</name>
    <dbReference type="NCBI Taxonomy" id="2827797"/>
    <lineage>
        <taxon>Viruses</taxon>
        <taxon>Duplodnaviria</taxon>
        <taxon>Heunggongvirae</taxon>
        <taxon>Uroviricota</taxon>
        <taxon>Caudoviricetes</taxon>
    </lineage>
</organism>
<protein>
    <submittedName>
        <fullName evidence="1">Uncharacterized protein</fullName>
    </submittedName>
</protein>
<proteinExistence type="predicted"/>
<reference evidence="1" key="1">
    <citation type="journal article" date="2021" name="Proc. Natl. Acad. Sci. U.S.A.">
        <title>A Catalog of Tens of Thousands of Viruses from Human Metagenomes Reveals Hidden Associations with Chronic Diseases.</title>
        <authorList>
            <person name="Tisza M.J."/>
            <person name="Buck C.B."/>
        </authorList>
    </citation>
    <scope>NUCLEOTIDE SEQUENCE</scope>
    <source>
        <strain evidence="1">CtAjZ17</strain>
    </source>
</reference>